<dbReference type="InterPro" id="IPR017871">
    <property type="entry name" value="ABC_transporter-like_CS"/>
</dbReference>
<feature type="domain" description="ABC transporter" evidence="6">
    <location>
        <begin position="6"/>
        <end position="247"/>
    </location>
</feature>
<comment type="caution">
    <text evidence="7">The sequence shown here is derived from an EMBL/GenBank/DDBJ whole genome shotgun (WGS) entry which is preliminary data.</text>
</comment>
<dbReference type="SMART" id="SM00382">
    <property type="entry name" value="AAA"/>
    <property type="match status" value="1"/>
</dbReference>
<dbReference type="Proteomes" id="UP001549204">
    <property type="component" value="Unassembled WGS sequence"/>
</dbReference>
<comment type="similarity">
    <text evidence="1">Belongs to the ABC transporter superfamily.</text>
</comment>
<evidence type="ECO:0000256" key="2">
    <source>
        <dbReference type="ARBA" id="ARBA00022448"/>
    </source>
</evidence>
<sequence>MQDVVLQIENLTKKFSAKQSPGRALRNALFPSQAKLDRSFAAVDSVSLKLSRGEVVGIIGHNGAGKSTLLKMISGVIPPTSGTISIHGRVSAMLELGSAINPEYTGIENIYYYGAVLGIDRKTMKGLEDKIIEFADIGQHINRPVKFYSSGMKARLSFAIVTTIKPDILIVDEILSVGDAAFSAKSAARMRELIGSGAAALVVSHSVATMTSLCDRVVWLDEGKIVMNGPPSEVITQYSATMLMSSTARRQHLIDLLSTERTATSKAAAAATKGKPKAASEKEEERREPPPATVVNNGGARIELVEIIDEKGNPTRQLSSGQPYTIEITAATELVINDLSIGLSIRTRNGDVLGGQIYKLEKRRSPGTFQAACTFLNPIVTGHYYLTCDIRSDNRKRIHHIIDLVTPFSVLSPPQTNCVGQINFNFSWSVDGDQTAKVS</sequence>
<name>A0ABV2GPY2_9HYPH</name>
<dbReference type="Pfam" id="PF00005">
    <property type="entry name" value="ABC_tran"/>
    <property type="match status" value="1"/>
</dbReference>
<feature type="region of interest" description="Disordered" evidence="5">
    <location>
        <begin position="265"/>
        <end position="296"/>
    </location>
</feature>
<dbReference type="CDD" id="cd03220">
    <property type="entry name" value="ABC_KpsT_Wzt"/>
    <property type="match status" value="1"/>
</dbReference>
<dbReference type="InterPro" id="IPR015860">
    <property type="entry name" value="ABC_transpr_TagH-like"/>
</dbReference>
<dbReference type="PROSITE" id="PS50893">
    <property type="entry name" value="ABC_TRANSPORTER_2"/>
    <property type="match status" value="1"/>
</dbReference>
<proteinExistence type="inferred from homology"/>
<dbReference type="EMBL" id="JBEPMC010000005">
    <property type="protein sequence ID" value="MET3580132.1"/>
    <property type="molecule type" value="Genomic_DNA"/>
</dbReference>
<organism evidence="7 8">
    <name type="scientific">Mesorhizobium robiniae</name>
    <dbReference type="NCBI Taxonomy" id="559315"/>
    <lineage>
        <taxon>Bacteria</taxon>
        <taxon>Pseudomonadati</taxon>
        <taxon>Pseudomonadota</taxon>
        <taxon>Alphaproteobacteria</taxon>
        <taxon>Hyphomicrobiales</taxon>
        <taxon>Phyllobacteriaceae</taxon>
        <taxon>Mesorhizobium</taxon>
    </lineage>
</organism>
<dbReference type="RefSeq" id="WP_354491856.1">
    <property type="nucleotide sequence ID" value="NZ_JBEPMC010000005.1"/>
</dbReference>
<protein>
    <submittedName>
        <fullName evidence="7">ABC-type polysaccharide/polyol phosphate transport system ATPase subunit</fullName>
    </submittedName>
</protein>
<dbReference type="PANTHER" id="PTHR46743">
    <property type="entry name" value="TEICHOIC ACIDS EXPORT ATP-BINDING PROTEIN TAGH"/>
    <property type="match status" value="1"/>
</dbReference>
<dbReference type="CDD" id="cd10147">
    <property type="entry name" value="Wzt_C-like"/>
    <property type="match status" value="1"/>
</dbReference>
<accession>A0ABV2GPY2</accession>
<dbReference type="PROSITE" id="PS00211">
    <property type="entry name" value="ABC_TRANSPORTER_1"/>
    <property type="match status" value="1"/>
</dbReference>
<keyword evidence="2" id="KW-0813">Transport</keyword>
<dbReference type="Pfam" id="PF14524">
    <property type="entry name" value="Wzt_C"/>
    <property type="match status" value="1"/>
</dbReference>
<dbReference type="InterPro" id="IPR003593">
    <property type="entry name" value="AAA+_ATPase"/>
</dbReference>
<dbReference type="SUPFAM" id="SSF52540">
    <property type="entry name" value="P-loop containing nucleoside triphosphate hydrolases"/>
    <property type="match status" value="1"/>
</dbReference>
<keyword evidence="8" id="KW-1185">Reference proteome</keyword>
<evidence type="ECO:0000313" key="7">
    <source>
        <dbReference type="EMBL" id="MET3580132.1"/>
    </source>
</evidence>
<keyword evidence="4" id="KW-0067">ATP-binding</keyword>
<dbReference type="InterPro" id="IPR003439">
    <property type="entry name" value="ABC_transporter-like_ATP-bd"/>
</dbReference>
<evidence type="ECO:0000259" key="6">
    <source>
        <dbReference type="PROSITE" id="PS50893"/>
    </source>
</evidence>
<dbReference type="Gene3D" id="3.40.50.300">
    <property type="entry name" value="P-loop containing nucleotide triphosphate hydrolases"/>
    <property type="match status" value="1"/>
</dbReference>
<dbReference type="Gene3D" id="2.70.50.60">
    <property type="entry name" value="abc- transporter (atp binding component) like domain"/>
    <property type="match status" value="1"/>
</dbReference>
<gene>
    <name evidence="7" type="ORF">ABID19_003170</name>
</gene>
<dbReference type="InterPro" id="IPR050683">
    <property type="entry name" value="Bact_Polysacc_Export_ATP-bd"/>
</dbReference>
<evidence type="ECO:0000256" key="4">
    <source>
        <dbReference type="ARBA" id="ARBA00022840"/>
    </source>
</evidence>
<feature type="compositionally biased region" description="Basic and acidic residues" evidence="5">
    <location>
        <begin position="278"/>
        <end position="289"/>
    </location>
</feature>
<reference evidence="7 8" key="1">
    <citation type="submission" date="2024-06" db="EMBL/GenBank/DDBJ databases">
        <title>Genomic Encyclopedia of Type Strains, Phase IV (KMG-IV): sequencing the most valuable type-strain genomes for metagenomic binning, comparative biology and taxonomic classification.</title>
        <authorList>
            <person name="Goeker M."/>
        </authorList>
    </citation>
    <scope>NUCLEOTIDE SEQUENCE [LARGE SCALE GENOMIC DNA]</scope>
    <source>
        <strain evidence="7 8">DSM 100022</strain>
    </source>
</reference>
<evidence type="ECO:0000256" key="3">
    <source>
        <dbReference type="ARBA" id="ARBA00022741"/>
    </source>
</evidence>
<dbReference type="InterPro" id="IPR027417">
    <property type="entry name" value="P-loop_NTPase"/>
</dbReference>
<evidence type="ECO:0000256" key="1">
    <source>
        <dbReference type="ARBA" id="ARBA00005417"/>
    </source>
</evidence>
<evidence type="ECO:0000256" key="5">
    <source>
        <dbReference type="SAM" id="MobiDB-lite"/>
    </source>
</evidence>
<dbReference type="PANTHER" id="PTHR46743:SF2">
    <property type="entry name" value="TEICHOIC ACIDS EXPORT ATP-BINDING PROTEIN TAGH"/>
    <property type="match status" value="1"/>
</dbReference>
<keyword evidence="3" id="KW-0547">Nucleotide-binding</keyword>
<dbReference type="InterPro" id="IPR029439">
    <property type="entry name" value="Wzt_C"/>
</dbReference>
<evidence type="ECO:0000313" key="8">
    <source>
        <dbReference type="Proteomes" id="UP001549204"/>
    </source>
</evidence>